<feature type="region of interest" description="Disordered" evidence="1">
    <location>
        <begin position="65"/>
        <end position="89"/>
    </location>
</feature>
<reference evidence="3" key="1">
    <citation type="journal article" date="2015" name="BMC Genomics">
        <title>Draft genome of a commonly misdiagnosed multidrug resistant pathogen Candida auris.</title>
        <authorList>
            <person name="Chatterjee S."/>
            <person name="Alampalli S.V."/>
            <person name="Nageshan R.K."/>
            <person name="Chettiar S.T."/>
            <person name="Joshi S."/>
            <person name="Tatu U.S."/>
        </authorList>
    </citation>
    <scope>NUCLEOTIDE SEQUENCE [LARGE SCALE GENOMIC DNA]</scope>
    <source>
        <strain evidence="3">6684</strain>
    </source>
</reference>
<name>A0A0L0NYZ6_CANAR</name>
<evidence type="ECO:0000313" key="3">
    <source>
        <dbReference type="Proteomes" id="UP000037122"/>
    </source>
</evidence>
<gene>
    <name evidence="2" type="ORF">QG37_03523</name>
</gene>
<dbReference type="AlphaFoldDB" id="A0A0L0NYZ6"/>
<protein>
    <submittedName>
        <fullName evidence="2">Uncharacterized protein</fullName>
    </submittedName>
</protein>
<proteinExistence type="predicted"/>
<dbReference type="Proteomes" id="UP000037122">
    <property type="component" value="Unassembled WGS sequence"/>
</dbReference>
<evidence type="ECO:0000313" key="2">
    <source>
        <dbReference type="EMBL" id="KND99391.1"/>
    </source>
</evidence>
<comment type="caution">
    <text evidence="2">The sequence shown here is derived from an EMBL/GenBank/DDBJ whole genome shotgun (WGS) entry which is preliminary data.</text>
</comment>
<evidence type="ECO:0000256" key="1">
    <source>
        <dbReference type="SAM" id="MobiDB-lite"/>
    </source>
</evidence>
<organism evidence="2 3">
    <name type="scientific">Candidozyma auris</name>
    <name type="common">Yeast</name>
    <name type="synonym">Candida auris</name>
    <dbReference type="NCBI Taxonomy" id="498019"/>
    <lineage>
        <taxon>Eukaryota</taxon>
        <taxon>Fungi</taxon>
        <taxon>Dikarya</taxon>
        <taxon>Ascomycota</taxon>
        <taxon>Saccharomycotina</taxon>
        <taxon>Pichiomycetes</taxon>
        <taxon>Metschnikowiaceae</taxon>
        <taxon>Candidozyma</taxon>
    </lineage>
</organism>
<dbReference type="VEuPathDB" id="FungiDB:QG37_03523"/>
<feature type="compositionally biased region" description="Basic and acidic residues" evidence="1">
    <location>
        <begin position="72"/>
        <end position="82"/>
    </location>
</feature>
<accession>A0A0L0NYZ6</accession>
<sequence>MMGGGPFGLGRLFPVKKVLQVMFLGHFQTQHLGGLGEGGGKKRSRQGSFGPTLLRLCSTGRARMEHRGRKNYRGEEEAEKKYGSVVPLV</sequence>
<dbReference type="EMBL" id="LGST01000023">
    <property type="protein sequence ID" value="KND99391.1"/>
    <property type="molecule type" value="Genomic_DNA"/>
</dbReference>
<feature type="region of interest" description="Disordered" evidence="1">
    <location>
        <begin position="33"/>
        <end position="52"/>
    </location>
</feature>